<keyword evidence="1" id="KW-0472">Membrane</keyword>
<reference evidence="3" key="1">
    <citation type="journal article" date="2019" name="Int. J. Syst. Evol. Microbiol.">
        <title>The Global Catalogue of Microorganisms (GCM) 10K type strain sequencing project: providing services to taxonomists for standard genome sequencing and annotation.</title>
        <authorList>
            <consortium name="The Broad Institute Genomics Platform"/>
            <consortium name="The Broad Institute Genome Sequencing Center for Infectious Disease"/>
            <person name="Wu L."/>
            <person name="Ma J."/>
        </authorList>
    </citation>
    <scope>NUCLEOTIDE SEQUENCE [LARGE SCALE GENOMIC DNA]</scope>
    <source>
        <strain evidence="3">NBRC 108723</strain>
    </source>
</reference>
<feature type="transmembrane region" description="Helical" evidence="1">
    <location>
        <begin position="34"/>
        <end position="53"/>
    </location>
</feature>
<evidence type="ECO:0000313" key="3">
    <source>
        <dbReference type="Proteomes" id="UP001157138"/>
    </source>
</evidence>
<gene>
    <name evidence="2" type="ORF">GCM10007938_35950</name>
</gene>
<evidence type="ECO:0000313" key="2">
    <source>
        <dbReference type="EMBL" id="GLT19812.1"/>
    </source>
</evidence>
<evidence type="ECO:0008006" key="4">
    <source>
        <dbReference type="Google" id="ProtNLM"/>
    </source>
</evidence>
<dbReference type="Pfam" id="PF14316">
    <property type="entry name" value="DUF4381"/>
    <property type="match status" value="1"/>
</dbReference>
<evidence type="ECO:0000256" key="1">
    <source>
        <dbReference type="SAM" id="Phobius"/>
    </source>
</evidence>
<accession>A0ABQ6F537</accession>
<comment type="caution">
    <text evidence="2">The sequence shown here is derived from an EMBL/GenBank/DDBJ whole genome shotgun (WGS) entry which is preliminary data.</text>
</comment>
<dbReference type="Proteomes" id="UP001157138">
    <property type="component" value="Unassembled WGS sequence"/>
</dbReference>
<dbReference type="InterPro" id="IPR025489">
    <property type="entry name" value="DUF4381"/>
</dbReference>
<keyword evidence="3" id="KW-1185">Reference proteome</keyword>
<dbReference type="RefSeq" id="WP_284193648.1">
    <property type="nucleotide sequence ID" value="NZ_BSPW01000084.1"/>
</dbReference>
<dbReference type="EMBL" id="BSPW01000084">
    <property type="protein sequence ID" value="GLT19812.1"/>
    <property type="molecule type" value="Genomic_DNA"/>
</dbReference>
<proteinExistence type="predicted"/>
<sequence length="180" mass="21167">MAQTHTPPSTYILRDLHDVAVPESVSWWPQTTGWKIFAVLCFVLFLYGVYRFVSHWWKNRYRSEAIQAIAQLQVNDANDTKQLFSILKIVLIYLDNTNAPLFDEQFLKKLDELNPNGVQFNGDISTRWVRSVFNPNMALESSERKLLMERAINWVNTHDNMVKKPSLINTFRQFWGEKNE</sequence>
<keyword evidence="1" id="KW-1133">Transmembrane helix</keyword>
<organism evidence="2 3">
    <name type="scientific">Vibrio zhanjiangensis</name>
    <dbReference type="NCBI Taxonomy" id="1046128"/>
    <lineage>
        <taxon>Bacteria</taxon>
        <taxon>Pseudomonadati</taxon>
        <taxon>Pseudomonadota</taxon>
        <taxon>Gammaproteobacteria</taxon>
        <taxon>Vibrionales</taxon>
        <taxon>Vibrionaceae</taxon>
        <taxon>Vibrio</taxon>
    </lineage>
</organism>
<keyword evidence="1" id="KW-0812">Transmembrane</keyword>
<name>A0ABQ6F537_9VIBR</name>
<protein>
    <recommendedName>
        <fullName evidence="4">DUF4381 domain-containing protein</fullName>
    </recommendedName>
</protein>